<dbReference type="RefSeq" id="WP_005064209.1">
    <property type="nucleotide sequence ID" value="NZ_AP021936.1"/>
</dbReference>
<dbReference type="EMBL" id="AP021936">
    <property type="protein sequence ID" value="BBQ47563.1"/>
    <property type="molecule type" value="Genomic_DNA"/>
</dbReference>
<dbReference type="Proteomes" id="UP000294065">
    <property type="component" value="Unassembled WGS sequence"/>
</dbReference>
<feature type="signal peptide" evidence="1">
    <location>
        <begin position="1"/>
        <end position="22"/>
    </location>
</feature>
<dbReference type="Proteomes" id="UP000501692">
    <property type="component" value="Chromosome"/>
</dbReference>
<evidence type="ECO:0000313" key="5">
    <source>
        <dbReference type="EMBL" id="RZH28323.1"/>
    </source>
</evidence>
<gene>
    <name evidence="5" type="ORF">EXD98_12190</name>
    <name evidence="4" type="ORF">G8E09_02975</name>
    <name evidence="3" type="ORF">JDA50_10740</name>
    <name evidence="6" type="ORF">MWH18_02990</name>
    <name evidence="2" type="ORF">WP2W18E11_05610</name>
</gene>
<reference evidence="5 7" key="1">
    <citation type="submission" date="2019-02" db="EMBL/GenBank/DDBJ databases">
        <title>The Batch Genome Submission of Acinetobacter spp. strains.</title>
        <authorList>
            <person name="Qin J."/>
            <person name="Hu Y."/>
            <person name="Ye H."/>
            <person name="Wei L."/>
            <person name="Feng Y."/>
            <person name="Zong Z."/>
        </authorList>
    </citation>
    <scope>NUCLEOTIDE SEQUENCE [LARGE SCALE GENOMIC DNA]</scope>
    <source>
        <strain evidence="5 7">WCHAP100012</strain>
    </source>
</reference>
<name>A0A0M3C0C4_ACIPI</name>
<dbReference type="Proteomes" id="UP000660083">
    <property type="component" value="Unassembled WGS sequence"/>
</dbReference>
<evidence type="ECO:0000313" key="7">
    <source>
        <dbReference type="Proteomes" id="UP000294065"/>
    </source>
</evidence>
<feature type="chain" id="PRO_5015042941" evidence="1">
    <location>
        <begin position="23"/>
        <end position="127"/>
    </location>
</feature>
<reference evidence="2 9" key="2">
    <citation type="submission" date="2019-12" db="EMBL/GenBank/DDBJ databases">
        <title>complete genome sequences of Acinetobacter pittii str. WP2-W18-ESBL-11 isolated from wastewater treatment plant effluent.</title>
        <authorList>
            <person name="Sekizuka T."/>
            <person name="Itokawa K."/>
            <person name="Yatsu K."/>
            <person name="Inamine Y."/>
            <person name="Kuroda M."/>
        </authorList>
    </citation>
    <scope>NUCLEOTIDE SEQUENCE [LARGE SCALE GENOMIC DNA]</scope>
    <source>
        <strain evidence="2 9">WP2-W18-ESBL-11</strain>
    </source>
</reference>
<dbReference type="AlphaFoldDB" id="A0A0M3C0C4"/>
<dbReference type="Gene3D" id="3.10.450.160">
    <property type="entry name" value="inner membrane protein cigr"/>
    <property type="match status" value="1"/>
</dbReference>
<dbReference type="OMA" id="YRNDHRA"/>
<evidence type="ECO:0000313" key="4">
    <source>
        <dbReference type="EMBL" id="QIT16759.1"/>
    </source>
</evidence>
<sequence>MKKPIVLVLSTLMLGISATAMADSGHRWNNDHGKNYDRYEHRDDRRHDYRNDHRAPVWSNADRGKHYGNYVAFKRGERIPAQYRHSRYYVSDWRAHRLYAPPRGYHWVKTPNQYLLVDSRHNIYRVR</sequence>
<proteinExistence type="predicted"/>
<keyword evidence="1" id="KW-0732">Signal</keyword>
<reference evidence="6" key="5">
    <citation type="submission" date="2022-04" db="EMBL/GenBank/DDBJ databases">
        <title>Emergence of ST220 Acinetobacter pittii strain in bloodstream infection, which co-producing chromosomal NDM-1 and OXA-820 carbapenemases.</title>
        <authorList>
            <person name="Tian C."/>
            <person name="Xing M."/>
            <person name="Fu L."/>
            <person name="Xia D."/>
        </authorList>
    </citation>
    <scope>NUCLEOTIDE SEQUENCE</scope>
    <source>
        <strain evidence="6">TCM</strain>
    </source>
</reference>
<dbReference type="EMBL" id="SGTH01000004">
    <property type="protein sequence ID" value="RZH28323.1"/>
    <property type="molecule type" value="Genomic_DNA"/>
</dbReference>
<protein>
    <submittedName>
        <fullName evidence="3">RcnB family protein</fullName>
    </submittedName>
</protein>
<evidence type="ECO:0000256" key="1">
    <source>
        <dbReference type="SAM" id="SignalP"/>
    </source>
</evidence>
<reference evidence="3" key="4">
    <citation type="submission" date="2020-12" db="EMBL/GenBank/DDBJ databases">
        <authorList>
            <person name="Chopjitt P."/>
        </authorList>
    </citation>
    <scope>NUCLEOTIDE SEQUENCE</scope>
    <source>
        <strain evidence="3">AP1</strain>
    </source>
</reference>
<dbReference type="Proteomes" id="UP001055514">
    <property type="component" value="Chromosome"/>
</dbReference>
<accession>A0A0M3C0C4</accession>
<evidence type="ECO:0000313" key="2">
    <source>
        <dbReference type="EMBL" id="BBQ47563.1"/>
    </source>
</evidence>
<dbReference type="Pfam" id="PF11776">
    <property type="entry name" value="RcnB"/>
    <property type="match status" value="1"/>
</dbReference>
<dbReference type="EMBL" id="CP095407">
    <property type="protein sequence ID" value="USU95259.1"/>
    <property type="molecule type" value="Genomic_DNA"/>
</dbReference>
<dbReference type="InterPro" id="IPR024572">
    <property type="entry name" value="RcnB"/>
</dbReference>
<evidence type="ECO:0000313" key="9">
    <source>
        <dbReference type="Proteomes" id="UP000515758"/>
    </source>
</evidence>
<dbReference type="EMBL" id="CP049806">
    <property type="protein sequence ID" value="QIT16759.1"/>
    <property type="molecule type" value="Genomic_DNA"/>
</dbReference>
<dbReference type="EMBL" id="JAEFCT010000008">
    <property type="protein sequence ID" value="MBK1444904.1"/>
    <property type="molecule type" value="Genomic_DNA"/>
</dbReference>
<dbReference type="Proteomes" id="UP000515758">
    <property type="component" value="Chromosome"/>
</dbReference>
<evidence type="ECO:0000313" key="3">
    <source>
        <dbReference type="EMBL" id="MBK1444904.1"/>
    </source>
</evidence>
<organism evidence="5 7">
    <name type="scientific">Acinetobacter pittii</name>
    <name type="common">Acinetobacter genomosp. 3</name>
    <dbReference type="NCBI Taxonomy" id="48296"/>
    <lineage>
        <taxon>Bacteria</taxon>
        <taxon>Pseudomonadati</taxon>
        <taxon>Pseudomonadota</taxon>
        <taxon>Gammaproteobacteria</taxon>
        <taxon>Moraxellales</taxon>
        <taxon>Moraxellaceae</taxon>
        <taxon>Acinetobacter</taxon>
        <taxon>Acinetobacter calcoaceticus/baumannii complex</taxon>
    </lineage>
</organism>
<reference evidence="4 8" key="3">
    <citation type="submission" date="2020-03" db="EMBL/GenBank/DDBJ databases">
        <authorList>
            <person name="Zhang L."/>
            <person name="Han X."/>
            <person name="Chen Y."/>
            <person name="Yu Y."/>
        </authorList>
    </citation>
    <scope>NUCLEOTIDE SEQUENCE [LARGE SCALE GENOMIC DNA]</scope>
    <source>
        <strain evidence="4 8">A1254</strain>
    </source>
</reference>
<evidence type="ECO:0000313" key="6">
    <source>
        <dbReference type="EMBL" id="USU95259.1"/>
    </source>
</evidence>
<evidence type="ECO:0000313" key="8">
    <source>
        <dbReference type="Proteomes" id="UP000501692"/>
    </source>
</evidence>